<evidence type="ECO:0000256" key="4">
    <source>
        <dbReference type="ARBA" id="ARBA00022825"/>
    </source>
</evidence>
<dbReference type="InterPro" id="IPR036852">
    <property type="entry name" value="Peptidase_S8/S53_dom_sf"/>
</dbReference>
<dbReference type="OrthoDB" id="9790784at2"/>
<dbReference type="PROSITE" id="PS00137">
    <property type="entry name" value="SUBTILASE_HIS"/>
    <property type="match status" value="1"/>
</dbReference>
<dbReference type="InterPro" id="IPR015500">
    <property type="entry name" value="Peptidase_S8_subtilisin-rel"/>
</dbReference>
<evidence type="ECO:0000259" key="7">
    <source>
        <dbReference type="Pfam" id="PF00082"/>
    </source>
</evidence>
<dbReference type="PROSITE" id="PS51892">
    <property type="entry name" value="SUBTILASE"/>
    <property type="match status" value="1"/>
</dbReference>
<dbReference type="SUPFAM" id="SSF52743">
    <property type="entry name" value="Subtilisin-like"/>
    <property type="match status" value="1"/>
</dbReference>
<sequence length="434" mass="44971">MKHGFFLSVALAALLSACVHSPSVASQDSPNDVGRAPVNVSTMDSQRDIVLAVANPIEPPSTHAGSSLLGYTSHALYGAGERAVSNLAALKQQYGLHEVAGWPIKALKLYCVVLEPPAGVTRDALLKALAKDDRVQLAQPLQDYAVYADDSQDPPHPYNDPYVNLQRGFVETDAAVAHNTSQGAGVHIAIVDTGADTTHPDLQGRISDTHDEVDGNASSFDRDSHGTEVAGIITADADNHQGIVGIAPKSIVSIYKACWYPQVPNSGARCNSFTLAKALAAIIDTNARIVNLSLGGPADPLLGKLLNQLLSEGRIVVAALPPNGSLDGFPDNAPGVIVVRMSSASPAPQGILSAPGTDILTTQPGGGYDFTSGSSMAAAHVSGIAALVLSLAPKLDARSVHDLLLRSSKVSHGVLQVNAAAAVATLGDARKTQR</sequence>
<evidence type="ECO:0000256" key="6">
    <source>
        <dbReference type="SAM" id="SignalP"/>
    </source>
</evidence>
<feature type="signal peptide" evidence="6">
    <location>
        <begin position="1"/>
        <end position="25"/>
    </location>
</feature>
<evidence type="ECO:0000256" key="2">
    <source>
        <dbReference type="ARBA" id="ARBA00022670"/>
    </source>
</evidence>
<dbReference type="PANTHER" id="PTHR43806:SF11">
    <property type="entry name" value="CEREVISIN-RELATED"/>
    <property type="match status" value="1"/>
</dbReference>
<dbReference type="Proteomes" id="UP000255334">
    <property type="component" value="Unassembled WGS sequence"/>
</dbReference>
<organism evidence="8 9">
    <name type="scientific">Dyella psychrodurans</name>
    <dbReference type="NCBI Taxonomy" id="1927960"/>
    <lineage>
        <taxon>Bacteria</taxon>
        <taxon>Pseudomonadati</taxon>
        <taxon>Pseudomonadota</taxon>
        <taxon>Gammaproteobacteria</taxon>
        <taxon>Lysobacterales</taxon>
        <taxon>Rhodanobacteraceae</taxon>
        <taxon>Dyella</taxon>
    </lineage>
</organism>
<dbReference type="Gene3D" id="3.40.50.200">
    <property type="entry name" value="Peptidase S8/S53 domain"/>
    <property type="match status" value="1"/>
</dbReference>
<keyword evidence="4 5" id="KW-0720">Serine protease</keyword>
<feature type="active site" description="Charge relay system" evidence="5">
    <location>
        <position position="375"/>
    </location>
</feature>
<evidence type="ECO:0000313" key="9">
    <source>
        <dbReference type="Proteomes" id="UP000255334"/>
    </source>
</evidence>
<dbReference type="Pfam" id="PF00082">
    <property type="entry name" value="Peptidase_S8"/>
    <property type="match status" value="1"/>
</dbReference>
<keyword evidence="2 5" id="KW-0645">Protease</keyword>
<dbReference type="PROSITE" id="PS51257">
    <property type="entry name" value="PROKAR_LIPOPROTEIN"/>
    <property type="match status" value="1"/>
</dbReference>
<comment type="caution">
    <text evidence="8">The sequence shown here is derived from an EMBL/GenBank/DDBJ whole genome shotgun (WGS) entry which is preliminary data.</text>
</comment>
<feature type="active site" description="Charge relay system" evidence="5">
    <location>
        <position position="192"/>
    </location>
</feature>
<dbReference type="AlphaFoldDB" id="A0A370X0S4"/>
<dbReference type="RefSeq" id="WP_115479107.1">
    <property type="nucleotide sequence ID" value="NZ_QRBF01000006.1"/>
</dbReference>
<dbReference type="PANTHER" id="PTHR43806">
    <property type="entry name" value="PEPTIDASE S8"/>
    <property type="match status" value="1"/>
</dbReference>
<dbReference type="InterPro" id="IPR022398">
    <property type="entry name" value="Peptidase_S8_His-AS"/>
</dbReference>
<dbReference type="PRINTS" id="PR00723">
    <property type="entry name" value="SUBTILISIN"/>
</dbReference>
<keyword evidence="6" id="KW-0732">Signal</keyword>
<proteinExistence type="inferred from homology"/>
<gene>
    <name evidence="8" type="ORF">DWU99_16175</name>
</gene>
<dbReference type="GO" id="GO:0004252">
    <property type="term" value="F:serine-type endopeptidase activity"/>
    <property type="evidence" value="ECO:0007669"/>
    <property type="project" value="UniProtKB-UniRule"/>
</dbReference>
<accession>A0A370X0S4</accession>
<evidence type="ECO:0000256" key="5">
    <source>
        <dbReference type="PROSITE-ProRule" id="PRU01240"/>
    </source>
</evidence>
<keyword evidence="3 5" id="KW-0378">Hydrolase</keyword>
<protein>
    <submittedName>
        <fullName evidence="8">Serine protease</fullName>
    </submittedName>
</protein>
<dbReference type="InterPro" id="IPR050131">
    <property type="entry name" value="Peptidase_S8_subtilisin-like"/>
</dbReference>
<dbReference type="GO" id="GO:0006508">
    <property type="term" value="P:proteolysis"/>
    <property type="evidence" value="ECO:0007669"/>
    <property type="project" value="UniProtKB-KW"/>
</dbReference>
<evidence type="ECO:0000256" key="3">
    <source>
        <dbReference type="ARBA" id="ARBA00022801"/>
    </source>
</evidence>
<keyword evidence="9" id="KW-1185">Reference proteome</keyword>
<feature type="active site" description="Charge relay system" evidence="5">
    <location>
        <position position="225"/>
    </location>
</feature>
<comment type="similarity">
    <text evidence="1 5">Belongs to the peptidase S8 family.</text>
</comment>
<dbReference type="EMBL" id="QRBF01000006">
    <property type="protein sequence ID" value="RDS81952.1"/>
    <property type="molecule type" value="Genomic_DNA"/>
</dbReference>
<name>A0A370X0S4_9GAMM</name>
<feature type="domain" description="Peptidase S8/S53" evidence="7">
    <location>
        <begin position="183"/>
        <end position="409"/>
    </location>
</feature>
<reference evidence="8 9" key="1">
    <citation type="submission" date="2018-07" db="EMBL/GenBank/DDBJ databases">
        <title>Dyella monticola sp. nov. and Dyella psychrodurans sp. nov. isolated from monsoon evergreen broad-leaved forest soil of Dinghu Mountain, China.</title>
        <authorList>
            <person name="Gao Z."/>
            <person name="Qiu L."/>
        </authorList>
    </citation>
    <scope>NUCLEOTIDE SEQUENCE [LARGE SCALE GENOMIC DNA]</scope>
    <source>
        <strain evidence="8 9">4MSK11</strain>
    </source>
</reference>
<feature type="chain" id="PRO_5016868628" evidence="6">
    <location>
        <begin position="26"/>
        <end position="434"/>
    </location>
</feature>
<evidence type="ECO:0000313" key="8">
    <source>
        <dbReference type="EMBL" id="RDS81952.1"/>
    </source>
</evidence>
<evidence type="ECO:0000256" key="1">
    <source>
        <dbReference type="ARBA" id="ARBA00011073"/>
    </source>
</evidence>
<dbReference type="InterPro" id="IPR000209">
    <property type="entry name" value="Peptidase_S8/S53_dom"/>
</dbReference>